<sequence>MNDSIVRIRNAVQYVRSSPSRLQKFKNAVEHERIESHSIVILDVPTRWNSTYLMLSTALKFQKAFDRLLDDDARYGLYFSELDSGKNRVGPPKEDDWDNAKVFVQFLHVFYDITLKFSASLSVTSNMFFHELCSIATELNTLANSGDYLLGEMAAAMKYKFDKYWGKIEDLNKLLIIALVLDPRSIHLENEGDMGKVNENVDFRLERLKKFKQMKEKKNFVDLKNEVERDWNDYFLR</sequence>
<dbReference type="InterPro" id="IPR012337">
    <property type="entry name" value="RNaseH-like_sf"/>
</dbReference>
<evidence type="ECO:0000313" key="2">
    <source>
        <dbReference type="EMBL" id="TXG60870.1"/>
    </source>
</evidence>
<accession>A0A5C7HVA4</accession>
<feature type="domain" description="hAT-like transposase RNase-H fold" evidence="1">
    <location>
        <begin position="120"/>
        <end position="185"/>
    </location>
</feature>
<keyword evidence="3" id="KW-1185">Reference proteome</keyword>
<dbReference type="Proteomes" id="UP000323000">
    <property type="component" value="Chromosome 5"/>
</dbReference>
<evidence type="ECO:0000259" key="1">
    <source>
        <dbReference type="Pfam" id="PF14372"/>
    </source>
</evidence>
<gene>
    <name evidence="2" type="ORF">EZV62_012233</name>
</gene>
<dbReference type="InterPro" id="IPR025525">
    <property type="entry name" value="hAT-like_transposase_RNase-H"/>
</dbReference>
<dbReference type="PANTHER" id="PTHR23272">
    <property type="entry name" value="BED FINGER-RELATED"/>
    <property type="match status" value="1"/>
</dbReference>
<name>A0A5C7HVA4_9ROSI</name>
<dbReference type="EMBL" id="VAHF01000005">
    <property type="protein sequence ID" value="TXG60870.1"/>
    <property type="molecule type" value="Genomic_DNA"/>
</dbReference>
<proteinExistence type="predicted"/>
<dbReference type="GO" id="GO:0003677">
    <property type="term" value="F:DNA binding"/>
    <property type="evidence" value="ECO:0007669"/>
    <property type="project" value="InterPro"/>
</dbReference>
<comment type="caution">
    <text evidence="2">The sequence shown here is derived from an EMBL/GenBank/DDBJ whole genome shotgun (WGS) entry which is preliminary data.</text>
</comment>
<dbReference type="AlphaFoldDB" id="A0A5C7HVA4"/>
<dbReference type="OrthoDB" id="1741548at2759"/>
<evidence type="ECO:0000313" key="3">
    <source>
        <dbReference type="Proteomes" id="UP000323000"/>
    </source>
</evidence>
<protein>
    <recommendedName>
        <fullName evidence="1">hAT-like transposase RNase-H fold domain-containing protein</fullName>
    </recommendedName>
</protein>
<organism evidence="2 3">
    <name type="scientific">Acer yangbiense</name>
    <dbReference type="NCBI Taxonomy" id="1000413"/>
    <lineage>
        <taxon>Eukaryota</taxon>
        <taxon>Viridiplantae</taxon>
        <taxon>Streptophyta</taxon>
        <taxon>Embryophyta</taxon>
        <taxon>Tracheophyta</taxon>
        <taxon>Spermatophyta</taxon>
        <taxon>Magnoliopsida</taxon>
        <taxon>eudicotyledons</taxon>
        <taxon>Gunneridae</taxon>
        <taxon>Pentapetalae</taxon>
        <taxon>rosids</taxon>
        <taxon>malvids</taxon>
        <taxon>Sapindales</taxon>
        <taxon>Sapindaceae</taxon>
        <taxon>Hippocastanoideae</taxon>
        <taxon>Acereae</taxon>
        <taxon>Acer</taxon>
    </lineage>
</organism>
<dbReference type="SUPFAM" id="SSF53098">
    <property type="entry name" value="Ribonuclease H-like"/>
    <property type="match status" value="1"/>
</dbReference>
<dbReference type="Pfam" id="PF14372">
    <property type="entry name" value="hAT-like_RNase-H"/>
    <property type="match status" value="1"/>
</dbReference>
<reference evidence="3" key="1">
    <citation type="journal article" date="2019" name="Gigascience">
        <title>De novo genome assembly of the endangered Acer yangbiense, a plant species with extremely small populations endemic to Yunnan Province, China.</title>
        <authorList>
            <person name="Yang J."/>
            <person name="Wariss H.M."/>
            <person name="Tao L."/>
            <person name="Zhang R."/>
            <person name="Yun Q."/>
            <person name="Hollingsworth P."/>
            <person name="Dao Z."/>
            <person name="Luo G."/>
            <person name="Guo H."/>
            <person name="Ma Y."/>
            <person name="Sun W."/>
        </authorList>
    </citation>
    <scope>NUCLEOTIDE SEQUENCE [LARGE SCALE GENOMIC DNA]</scope>
    <source>
        <strain evidence="3">cv. Malutang</strain>
    </source>
</reference>
<dbReference type="PANTHER" id="PTHR23272:SF161">
    <property type="entry name" value="ZINC FINGER BED DOMAIN-CONTAINING PROTEIN RICESLEEPER 1-LIKE"/>
    <property type="match status" value="1"/>
</dbReference>